<dbReference type="SUPFAM" id="SSF46785">
    <property type="entry name" value="Winged helix' DNA-binding domain"/>
    <property type="match status" value="1"/>
</dbReference>
<dbReference type="EMBL" id="BAABHK010000004">
    <property type="protein sequence ID" value="GAA4626017.1"/>
    <property type="molecule type" value="Genomic_DNA"/>
</dbReference>
<reference evidence="4" key="1">
    <citation type="journal article" date="2019" name="Int. J. Syst. Evol. Microbiol.">
        <title>The Global Catalogue of Microorganisms (GCM) 10K type strain sequencing project: providing services to taxonomists for standard genome sequencing and annotation.</title>
        <authorList>
            <consortium name="The Broad Institute Genomics Platform"/>
            <consortium name="The Broad Institute Genome Sequencing Center for Infectious Disease"/>
            <person name="Wu L."/>
            <person name="Ma J."/>
        </authorList>
    </citation>
    <scope>NUCLEOTIDE SEQUENCE [LARGE SCALE GENOMIC DNA]</scope>
    <source>
        <strain evidence="4">JCM 17939</strain>
    </source>
</reference>
<organism evidence="3 4">
    <name type="scientific">Actinoallomurus vinaceus</name>
    <dbReference type="NCBI Taxonomy" id="1080074"/>
    <lineage>
        <taxon>Bacteria</taxon>
        <taxon>Bacillati</taxon>
        <taxon>Actinomycetota</taxon>
        <taxon>Actinomycetes</taxon>
        <taxon>Streptosporangiales</taxon>
        <taxon>Thermomonosporaceae</taxon>
        <taxon>Actinoallomurus</taxon>
    </lineage>
</organism>
<gene>
    <name evidence="3" type="ORF">GCM10023196_032510</name>
</gene>
<dbReference type="PANTHER" id="PTHR34293">
    <property type="entry name" value="HTH-TYPE TRANSCRIPTIONAL REGULATOR TRMBL2"/>
    <property type="match status" value="1"/>
</dbReference>
<dbReference type="Gene3D" id="1.10.10.10">
    <property type="entry name" value="Winged helix-like DNA-binding domain superfamily/Winged helix DNA-binding domain"/>
    <property type="match status" value="2"/>
</dbReference>
<evidence type="ECO:0000256" key="1">
    <source>
        <dbReference type="SAM" id="MobiDB-lite"/>
    </source>
</evidence>
<protein>
    <submittedName>
        <fullName evidence="3">LuxR family transcriptional regulator</fullName>
    </submittedName>
</protein>
<dbReference type="SUPFAM" id="SSF46894">
    <property type="entry name" value="C-terminal effector domain of the bipartite response regulators"/>
    <property type="match status" value="1"/>
</dbReference>
<dbReference type="Proteomes" id="UP001501442">
    <property type="component" value="Unassembled WGS sequence"/>
</dbReference>
<feature type="region of interest" description="Disordered" evidence="1">
    <location>
        <begin position="347"/>
        <end position="376"/>
    </location>
</feature>
<dbReference type="InterPro" id="IPR036388">
    <property type="entry name" value="WH-like_DNA-bd_sf"/>
</dbReference>
<name>A0ABP8UBR1_9ACTN</name>
<dbReference type="InterPro" id="IPR036390">
    <property type="entry name" value="WH_DNA-bd_sf"/>
</dbReference>
<dbReference type="InterPro" id="IPR016032">
    <property type="entry name" value="Sig_transdc_resp-reg_C-effctor"/>
</dbReference>
<sequence length="376" mass="41072">MRRFHVIDVLWPAERPDPGKIDIVLDALGLDSADEAVYRRLIEVPGASIDALGAATDLSPQQVGASLRVLEDAGLVSRMSGQLEKYIAAPPDVALETLVLEREAELSRVRAAARQLTETYQRALGTRHPAELVEIVAGREAVMQRTEQLQRGARHQVRVFDRPPYVNQPHLPNHVELEMLSRGVVYRAVYDRASLEVDGWWKGHHEPIAAAGEQARVMSGVPMKMMVADDRLAIVPLRLDASAIESCAIVHSSELLDALCALFETLWRLALPLRPPGDDTADTPGPGPTPFEAQLVAMLTAGLGDEAISRQVGLSYRTLQRRVRDLMTRLGARTRFQAGLQAAFQGWVTPPTARPADDTRAPTPGDGAQPERPGTG</sequence>
<dbReference type="PANTHER" id="PTHR34293:SF1">
    <property type="entry name" value="HTH-TYPE TRANSCRIPTIONAL REGULATOR TRMBL2"/>
    <property type="match status" value="1"/>
</dbReference>
<dbReference type="SMART" id="SM00421">
    <property type="entry name" value="HTH_LUXR"/>
    <property type="match status" value="1"/>
</dbReference>
<keyword evidence="4" id="KW-1185">Reference proteome</keyword>
<evidence type="ECO:0000313" key="3">
    <source>
        <dbReference type="EMBL" id="GAA4626017.1"/>
    </source>
</evidence>
<proteinExistence type="predicted"/>
<comment type="caution">
    <text evidence="3">The sequence shown here is derived from an EMBL/GenBank/DDBJ whole genome shotgun (WGS) entry which is preliminary data.</text>
</comment>
<evidence type="ECO:0000259" key="2">
    <source>
        <dbReference type="SMART" id="SM00421"/>
    </source>
</evidence>
<dbReference type="InterPro" id="IPR000792">
    <property type="entry name" value="Tscrpt_reg_LuxR_C"/>
</dbReference>
<accession>A0ABP8UBR1</accession>
<evidence type="ECO:0000313" key="4">
    <source>
        <dbReference type="Proteomes" id="UP001501442"/>
    </source>
</evidence>
<feature type="domain" description="HTH luxR-type" evidence="2">
    <location>
        <begin position="285"/>
        <end position="342"/>
    </location>
</feature>
<dbReference type="InterPro" id="IPR051797">
    <property type="entry name" value="TrmB-like"/>
</dbReference>